<sequence length="377" mass="41332">MEKYILNQKKEMLDLIEQLVNIDSGSYYKKGIDRVAEILIKQFREMGFQVTIKKNKRYGNNVVIEYEKNKETDILLVAHMDTVFPEGTVSERPFTIKGTRAYGPGVIDMKSSLVTLLYAIKALHHQHNNAYKNVTIILNSDEEIGSPTSRKLIEEVSATKKYALIMEPARKDGSIVSERRGGGKYILSVKGKAAHSGVSPEEGKSAIEELAHKIIKLQQLNNAQKGISINVGMIEGGNAVNVVPSEAKGMVDVRITSSDQAKYVRKRIEEICAKPDIKGTNITLKGGINRLPLELNKANKKLLQVIQDAADSIGIELKAVHTGGGSDASFPANLGVATMDGLGPVGGGLHNEDEYLEIDSLTERCFLLAETISRLSE</sequence>
<evidence type="ECO:0000256" key="5">
    <source>
        <dbReference type="PIRSR" id="PIRSR037238-1"/>
    </source>
</evidence>
<name>A0A417YDR4_9BACI</name>
<dbReference type="SUPFAM" id="SSF53187">
    <property type="entry name" value="Zn-dependent exopeptidases"/>
    <property type="match status" value="1"/>
</dbReference>
<dbReference type="Pfam" id="PF01546">
    <property type="entry name" value="Peptidase_M20"/>
    <property type="match status" value="1"/>
</dbReference>
<dbReference type="AlphaFoldDB" id="A0A417YDR4"/>
<keyword evidence="3" id="KW-0378">Hydrolase</keyword>
<dbReference type="PIRSF" id="PIRSF037238">
    <property type="entry name" value="Carboxypeptidase_G2"/>
    <property type="match status" value="1"/>
</dbReference>
<dbReference type="InterPro" id="IPR001261">
    <property type="entry name" value="ArgE/DapE_CS"/>
</dbReference>
<evidence type="ECO:0000313" key="7">
    <source>
        <dbReference type="EMBL" id="RHW30782.1"/>
    </source>
</evidence>
<evidence type="ECO:0000256" key="1">
    <source>
        <dbReference type="ARBA" id="ARBA00001947"/>
    </source>
</evidence>
<dbReference type="OrthoDB" id="9783294at2"/>
<feature type="active site" evidence="5">
    <location>
        <position position="81"/>
    </location>
</feature>
<dbReference type="Gene3D" id="3.40.630.10">
    <property type="entry name" value="Zn peptidases"/>
    <property type="match status" value="1"/>
</dbReference>
<dbReference type="Proteomes" id="UP000285456">
    <property type="component" value="Unassembled WGS sequence"/>
</dbReference>
<dbReference type="RefSeq" id="WP_118889787.1">
    <property type="nucleotide sequence ID" value="NZ_JBHTNL010000004.1"/>
</dbReference>
<evidence type="ECO:0000259" key="6">
    <source>
        <dbReference type="Pfam" id="PF07687"/>
    </source>
</evidence>
<dbReference type="Gene3D" id="3.30.70.360">
    <property type="match status" value="1"/>
</dbReference>
<gene>
    <name evidence="7" type="ORF">D1B32_15260</name>
</gene>
<keyword evidence="4" id="KW-0862">Zinc</keyword>
<dbReference type="SUPFAM" id="SSF55031">
    <property type="entry name" value="Bacterial exopeptidase dimerisation domain"/>
    <property type="match status" value="1"/>
</dbReference>
<evidence type="ECO:0000256" key="4">
    <source>
        <dbReference type="ARBA" id="ARBA00022833"/>
    </source>
</evidence>
<dbReference type="Pfam" id="PF07687">
    <property type="entry name" value="M20_dimer"/>
    <property type="match status" value="1"/>
</dbReference>
<keyword evidence="8" id="KW-1185">Reference proteome</keyword>
<dbReference type="InterPro" id="IPR017150">
    <property type="entry name" value="Pept_M20_glutamate_carboxypep"/>
</dbReference>
<keyword evidence="2" id="KW-0479">Metal-binding</keyword>
<dbReference type="PROSITE" id="PS00758">
    <property type="entry name" value="ARGE_DAPE_CPG2_1"/>
    <property type="match status" value="1"/>
</dbReference>
<feature type="active site" description="Proton acceptor" evidence="5">
    <location>
        <position position="142"/>
    </location>
</feature>
<comment type="cofactor">
    <cofactor evidence="1">
        <name>Zn(2+)</name>
        <dbReference type="ChEBI" id="CHEBI:29105"/>
    </cofactor>
</comment>
<dbReference type="InterPro" id="IPR050072">
    <property type="entry name" value="Peptidase_M20A"/>
</dbReference>
<comment type="caution">
    <text evidence="7">The sequence shown here is derived from an EMBL/GenBank/DDBJ whole genome shotgun (WGS) entry which is preliminary data.</text>
</comment>
<reference evidence="7 8" key="1">
    <citation type="journal article" date="2007" name="Int. J. Syst. Evol. Microbiol.">
        <title>Oceanobacillus profundus sp. nov., isolated from a deep-sea sediment core.</title>
        <authorList>
            <person name="Kim Y.G."/>
            <person name="Choi D.H."/>
            <person name="Hyun S."/>
            <person name="Cho B.C."/>
        </authorList>
    </citation>
    <scope>NUCLEOTIDE SEQUENCE [LARGE SCALE GENOMIC DNA]</scope>
    <source>
        <strain evidence="7 8">DSM 18246</strain>
    </source>
</reference>
<dbReference type="PANTHER" id="PTHR43808">
    <property type="entry name" value="ACETYLORNITHINE DEACETYLASE"/>
    <property type="match status" value="1"/>
</dbReference>
<accession>A0A417YDR4</accession>
<dbReference type="GO" id="GO:0046872">
    <property type="term" value="F:metal ion binding"/>
    <property type="evidence" value="ECO:0007669"/>
    <property type="project" value="UniProtKB-KW"/>
</dbReference>
<dbReference type="PANTHER" id="PTHR43808:SF9">
    <property type="entry name" value="BLL0789 PROTEIN"/>
    <property type="match status" value="1"/>
</dbReference>
<dbReference type="GO" id="GO:0016787">
    <property type="term" value="F:hydrolase activity"/>
    <property type="evidence" value="ECO:0007669"/>
    <property type="project" value="UniProtKB-KW"/>
</dbReference>
<dbReference type="InterPro" id="IPR011650">
    <property type="entry name" value="Peptidase_M20_dimer"/>
</dbReference>
<feature type="domain" description="Peptidase M20 dimerisation" evidence="6">
    <location>
        <begin position="178"/>
        <end position="278"/>
    </location>
</feature>
<protein>
    <submittedName>
        <fullName evidence="7">M20 family peptidase</fullName>
    </submittedName>
</protein>
<proteinExistence type="predicted"/>
<dbReference type="InterPro" id="IPR036264">
    <property type="entry name" value="Bact_exopeptidase_dim_dom"/>
</dbReference>
<evidence type="ECO:0000256" key="3">
    <source>
        <dbReference type="ARBA" id="ARBA00022801"/>
    </source>
</evidence>
<evidence type="ECO:0000256" key="2">
    <source>
        <dbReference type="ARBA" id="ARBA00022723"/>
    </source>
</evidence>
<evidence type="ECO:0000313" key="8">
    <source>
        <dbReference type="Proteomes" id="UP000285456"/>
    </source>
</evidence>
<dbReference type="EMBL" id="QWEH01000011">
    <property type="protein sequence ID" value="RHW30782.1"/>
    <property type="molecule type" value="Genomic_DNA"/>
</dbReference>
<dbReference type="CDD" id="cd03885">
    <property type="entry name" value="M20_CPDG2"/>
    <property type="match status" value="1"/>
</dbReference>
<organism evidence="7 8">
    <name type="scientific">Oceanobacillus profundus</name>
    <dbReference type="NCBI Taxonomy" id="372463"/>
    <lineage>
        <taxon>Bacteria</taxon>
        <taxon>Bacillati</taxon>
        <taxon>Bacillota</taxon>
        <taxon>Bacilli</taxon>
        <taxon>Bacillales</taxon>
        <taxon>Bacillaceae</taxon>
        <taxon>Oceanobacillus</taxon>
    </lineage>
</organism>
<dbReference type="InterPro" id="IPR002933">
    <property type="entry name" value="Peptidase_M20"/>
</dbReference>